<gene>
    <name evidence="4" type="ORF">SAMN02745775_11110</name>
</gene>
<dbReference type="EMBL" id="FOSQ01000011">
    <property type="protein sequence ID" value="SFK92885.1"/>
    <property type="molecule type" value="Genomic_DNA"/>
</dbReference>
<dbReference type="SUPFAM" id="SSF51679">
    <property type="entry name" value="Bacterial luciferase-like"/>
    <property type="match status" value="1"/>
</dbReference>
<evidence type="ECO:0000313" key="5">
    <source>
        <dbReference type="Proteomes" id="UP000199473"/>
    </source>
</evidence>
<dbReference type="Pfam" id="PF00296">
    <property type="entry name" value="Bac_luciferase"/>
    <property type="match status" value="1"/>
</dbReference>
<sequence length="333" mass="35534">MAQLSVLDLSPIPEGARAGDALRNSASLAQHAERHGYTRYWMAEHHNMVGIASAATAVALAHVGAATRTIRIGAGGIMLPNHAPLMVAEQFGTLAALHPGRIDLGLGRAPGSGQLAARALRRNLDGDVEDFPRDVIELLNYFKPAEPGQRLVAVPGEGEAVEAWILGSSTYGAQLAAMLGLPYAFASHFAPGQMMDAVAIYRDRFRPSDRLAKPHVMLGVNVFAAETDAEARLLFTSLQQAFLNLRRGTPGKLPPPKADLMLDPQAQAMLSHSLSCSIVGGPDTVKRGLAEFIARTGADELMVTAQIHDHQARLRSFAILAEVAREMPHSLAA</sequence>
<dbReference type="FunFam" id="3.20.20.30:FF:000002">
    <property type="entry name" value="LLM class flavin-dependent oxidoreductase"/>
    <property type="match status" value="1"/>
</dbReference>
<evidence type="ECO:0000256" key="1">
    <source>
        <dbReference type="ARBA" id="ARBA00007789"/>
    </source>
</evidence>
<evidence type="ECO:0000259" key="3">
    <source>
        <dbReference type="Pfam" id="PF00296"/>
    </source>
</evidence>
<dbReference type="PANTHER" id="PTHR30137:SF6">
    <property type="entry name" value="LUCIFERASE-LIKE MONOOXYGENASE"/>
    <property type="match status" value="1"/>
</dbReference>
<protein>
    <recommendedName>
        <fullName evidence="2">Luciferase-like monooxygenase</fullName>
    </recommendedName>
</protein>
<dbReference type="NCBIfam" id="TIGR03558">
    <property type="entry name" value="oxido_grp_1"/>
    <property type="match status" value="1"/>
</dbReference>
<reference evidence="4 5" key="1">
    <citation type="submission" date="2016-10" db="EMBL/GenBank/DDBJ databases">
        <authorList>
            <person name="de Groot N.N."/>
        </authorList>
    </citation>
    <scope>NUCLEOTIDE SEQUENCE [LARGE SCALE GENOMIC DNA]</scope>
    <source>
        <strain evidence="4 5">DSM 19981</strain>
    </source>
</reference>
<dbReference type="PANTHER" id="PTHR30137">
    <property type="entry name" value="LUCIFERASE-LIKE MONOOXYGENASE"/>
    <property type="match status" value="1"/>
</dbReference>
<dbReference type="GO" id="GO:0005829">
    <property type="term" value="C:cytosol"/>
    <property type="evidence" value="ECO:0007669"/>
    <property type="project" value="TreeGrafter"/>
</dbReference>
<dbReference type="CDD" id="cd00347">
    <property type="entry name" value="Flavin_utilizing_monoxygenases"/>
    <property type="match status" value="1"/>
</dbReference>
<name>A0A1I4DI43_9PROT</name>
<keyword evidence="5" id="KW-1185">Reference proteome</keyword>
<evidence type="ECO:0000313" key="4">
    <source>
        <dbReference type="EMBL" id="SFK92885.1"/>
    </source>
</evidence>
<comment type="similarity">
    <text evidence="1">To bacterial alkanal monooxygenase alpha and beta chains.</text>
</comment>
<dbReference type="InterPro" id="IPR036661">
    <property type="entry name" value="Luciferase-like_sf"/>
</dbReference>
<dbReference type="Proteomes" id="UP000199473">
    <property type="component" value="Unassembled WGS sequence"/>
</dbReference>
<dbReference type="InterPro" id="IPR050766">
    <property type="entry name" value="Bact_Lucif_Oxidored"/>
</dbReference>
<organism evidence="4 5">
    <name type="scientific">Falsiroseomonas stagni DSM 19981</name>
    <dbReference type="NCBI Taxonomy" id="1123062"/>
    <lineage>
        <taxon>Bacteria</taxon>
        <taxon>Pseudomonadati</taxon>
        <taxon>Pseudomonadota</taxon>
        <taxon>Alphaproteobacteria</taxon>
        <taxon>Acetobacterales</taxon>
        <taxon>Roseomonadaceae</taxon>
        <taxon>Falsiroseomonas</taxon>
    </lineage>
</organism>
<dbReference type="InterPro" id="IPR011251">
    <property type="entry name" value="Luciferase-like_dom"/>
</dbReference>
<proteinExistence type="predicted"/>
<dbReference type="RefSeq" id="WP_092962252.1">
    <property type="nucleotide sequence ID" value="NZ_FOSQ01000011.1"/>
</dbReference>
<dbReference type="AlphaFoldDB" id="A0A1I4DI43"/>
<dbReference type="STRING" id="1123062.SAMN02745775_11110"/>
<dbReference type="Gene3D" id="3.20.20.30">
    <property type="entry name" value="Luciferase-like domain"/>
    <property type="match status" value="1"/>
</dbReference>
<dbReference type="InterPro" id="IPR019949">
    <property type="entry name" value="CmoO-like"/>
</dbReference>
<evidence type="ECO:0000256" key="2">
    <source>
        <dbReference type="ARBA" id="ARBA00074555"/>
    </source>
</evidence>
<dbReference type="GO" id="GO:0016705">
    <property type="term" value="F:oxidoreductase activity, acting on paired donors, with incorporation or reduction of molecular oxygen"/>
    <property type="evidence" value="ECO:0007669"/>
    <property type="project" value="InterPro"/>
</dbReference>
<feature type="domain" description="Luciferase-like" evidence="3">
    <location>
        <begin position="9"/>
        <end position="299"/>
    </location>
</feature>
<accession>A0A1I4DI43</accession>
<dbReference type="OrthoDB" id="9780518at2"/>